<dbReference type="RefSeq" id="WP_187560956.1">
    <property type="nucleotide sequence ID" value="NZ_JACGWS010000002.1"/>
</dbReference>
<protein>
    <submittedName>
        <fullName evidence="1">Uncharacterized protein</fullName>
    </submittedName>
</protein>
<sequence length="679" mass="76169">MKQKIMNYLRFGILVFGISVLLFNCQTDNTDELINTPKGENSFLKKGKLENYEQLSTYVEKLKNPRTSTNDVEKSSLEDTNGFDILYDQDMFIQEVDSFVTYSIPIYKKNQLGGTFSNLVVRFSDTEPTEALILNYYPNNEYLDAVALDDRTPFAGSISSELIDYDGSLDTLKNNKSNALDCVIVTTKYCDYEEGRHGTVHLGGDNCTPGYYWFVTTTVCYDDEPSLADIPSPGSGNPSATDYIDYTTAGGGISSGSTVHPPIVVPTVPRTHTGLNIDGLTLEMTEWLNNNPEIKQELENFLEENNWSTEAKEEVKLTIQAESIKESDWDFTRTGMFNGQQALTYVAAYDGFDTGSYTMYKLANGHILCESTIRRKINPEDGNTIGTQDDPLTNFYYVKIKHTEGASDNDDETVKDRWYNYKMPPNTNNADCIYCGLEYLFQTALENSLVFAGRYVVPFEDAIIVITGEDFYGVESSRAVSGTLLVIEVVGVTKIYKLIKAIKYVDDVADVALAVYRYMDDIFKTQKRYVEDVLNNIIDLNEFGNTIRKGNYGEMYTDVELTSLGYEPLHIRVTDIDQPLNQGIDGVFKNPKTGEYLIVESKYNTSTLGNTLDGKQMSDGWIQGTTTGNSRLVAEVGEELAQDIIASGYQRVVSRILPDGTNYFELLDSAGNIIEIWFP</sequence>
<reference evidence="1 2" key="1">
    <citation type="submission" date="2020-07" db="EMBL/GenBank/DDBJ databases">
        <title>Description of Kordia aestuariivivens sp. nov., isolated from a tidal flat.</title>
        <authorList>
            <person name="Park S."/>
            <person name="Yoon J.-H."/>
        </authorList>
    </citation>
    <scope>NUCLEOTIDE SEQUENCE [LARGE SCALE GENOMIC DNA]</scope>
    <source>
        <strain evidence="1 2">YSTF-M3</strain>
    </source>
</reference>
<accession>A0ABR7Q5X1</accession>
<proteinExistence type="predicted"/>
<comment type="caution">
    <text evidence="1">The sequence shown here is derived from an EMBL/GenBank/DDBJ whole genome shotgun (WGS) entry which is preliminary data.</text>
</comment>
<dbReference type="Proteomes" id="UP000619238">
    <property type="component" value="Unassembled WGS sequence"/>
</dbReference>
<gene>
    <name evidence="1" type="ORF">H2O64_04520</name>
</gene>
<dbReference type="CDD" id="cd20741">
    <property type="entry name" value="PoNe_HINT_TF-like"/>
    <property type="match status" value="1"/>
</dbReference>
<dbReference type="EMBL" id="JACGWS010000002">
    <property type="protein sequence ID" value="MBC8753922.1"/>
    <property type="molecule type" value="Genomic_DNA"/>
</dbReference>
<organism evidence="1 2">
    <name type="scientific">Kordia aestuariivivens</name>
    <dbReference type="NCBI Taxonomy" id="2759037"/>
    <lineage>
        <taxon>Bacteria</taxon>
        <taxon>Pseudomonadati</taxon>
        <taxon>Bacteroidota</taxon>
        <taxon>Flavobacteriia</taxon>
        <taxon>Flavobacteriales</taxon>
        <taxon>Flavobacteriaceae</taxon>
        <taxon>Kordia</taxon>
    </lineage>
</organism>
<keyword evidence="2" id="KW-1185">Reference proteome</keyword>
<evidence type="ECO:0000313" key="2">
    <source>
        <dbReference type="Proteomes" id="UP000619238"/>
    </source>
</evidence>
<name>A0ABR7Q5X1_9FLAO</name>
<evidence type="ECO:0000313" key="1">
    <source>
        <dbReference type="EMBL" id="MBC8753922.1"/>
    </source>
</evidence>